<protein>
    <submittedName>
        <fullName evidence="1">Uncharacterized protein</fullName>
    </submittedName>
</protein>
<dbReference type="InterPro" id="IPR036875">
    <property type="entry name" value="Znf_CCHC_sf"/>
</dbReference>
<dbReference type="PANTHER" id="PTHR34222:SF33">
    <property type="entry name" value="RETROTRANSPOSON GAG DOMAIN-CONTAINING PROTEIN"/>
    <property type="match status" value="1"/>
</dbReference>
<dbReference type="GO" id="GO:0003676">
    <property type="term" value="F:nucleic acid binding"/>
    <property type="evidence" value="ECO:0007669"/>
    <property type="project" value="InterPro"/>
</dbReference>
<organism evidence="1 2">
    <name type="scientific">Punica granatum</name>
    <name type="common">Pomegranate</name>
    <dbReference type="NCBI Taxonomy" id="22663"/>
    <lineage>
        <taxon>Eukaryota</taxon>
        <taxon>Viridiplantae</taxon>
        <taxon>Streptophyta</taxon>
        <taxon>Embryophyta</taxon>
        <taxon>Tracheophyta</taxon>
        <taxon>Spermatophyta</taxon>
        <taxon>Magnoliopsida</taxon>
        <taxon>eudicotyledons</taxon>
        <taxon>Gunneridae</taxon>
        <taxon>Pentapetalae</taxon>
        <taxon>rosids</taxon>
        <taxon>malvids</taxon>
        <taxon>Myrtales</taxon>
        <taxon>Lythraceae</taxon>
        <taxon>Punica</taxon>
    </lineage>
</organism>
<dbReference type="GO" id="GO:0008270">
    <property type="term" value="F:zinc ion binding"/>
    <property type="evidence" value="ECO:0007669"/>
    <property type="project" value="InterPro"/>
</dbReference>
<accession>A0A2I0HZE4</accession>
<dbReference type="Proteomes" id="UP000233551">
    <property type="component" value="Unassembled WGS sequence"/>
</dbReference>
<dbReference type="EMBL" id="PGOL01004556">
    <property type="protein sequence ID" value="PKI37079.1"/>
    <property type="molecule type" value="Genomic_DNA"/>
</dbReference>
<gene>
    <name evidence="1" type="ORF">CRG98_042513</name>
</gene>
<sequence>MEPELQASIAGAKDAKLLWDDLRERFSQGNDARVYQIKSGISLLKQEGQVVSDYYSKLKALWDELENYLGPPMCTCAAAVENASQRQKEKAYQFLIRLGSEFKTVRSTILSKKPMPSFNKAANLGRSVNWQQLGGGSRPSCDFCGKLGHWKSTCWNPQAAQQPRSGSIQLASKREMEEGAIFGPKWKQRRKGSTDQVRPALTGTPLQRAHVANQHATQPPHSGQSGRTLQLLSEAQFHRLLSIVGPDQVDLEPNTGNNFVFINSGHDWINDSGSSRNMSGRADYFTSLSPITGKSPIYIMKWQN</sequence>
<evidence type="ECO:0000313" key="1">
    <source>
        <dbReference type="EMBL" id="PKI37079.1"/>
    </source>
</evidence>
<evidence type="ECO:0000313" key="2">
    <source>
        <dbReference type="Proteomes" id="UP000233551"/>
    </source>
</evidence>
<dbReference type="SUPFAM" id="SSF57756">
    <property type="entry name" value="Retrovirus zinc finger-like domains"/>
    <property type="match status" value="1"/>
</dbReference>
<dbReference type="AlphaFoldDB" id="A0A2I0HZE4"/>
<proteinExistence type="predicted"/>
<comment type="caution">
    <text evidence="1">The sequence shown here is derived from an EMBL/GenBank/DDBJ whole genome shotgun (WGS) entry which is preliminary data.</text>
</comment>
<keyword evidence="2" id="KW-1185">Reference proteome</keyword>
<reference evidence="1 2" key="1">
    <citation type="submission" date="2017-11" db="EMBL/GenBank/DDBJ databases">
        <title>De-novo sequencing of pomegranate (Punica granatum L.) genome.</title>
        <authorList>
            <person name="Akparov Z."/>
            <person name="Amiraslanov A."/>
            <person name="Hajiyeva S."/>
            <person name="Abbasov M."/>
            <person name="Kaur K."/>
            <person name="Hamwieh A."/>
            <person name="Solovyev V."/>
            <person name="Salamov A."/>
            <person name="Braich B."/>
            <person name="Kosarev P."/>
            <person name="Mahmoud A."/>
            <person name="Hajiyev E."/>
            <person name="Babayeva S."/>
            <person name="Izzatullayeva V."/>
            <person name="Mammadov A."/>
            <person name="Mammadov A."/>
            <person name="Sharifova S."/>
            <person name="Ojaghi J."/>
            <person name="Eynullazada K."/>
            <person name="Bayramov B."/>
            <person name="Abdulazimova A."/>
            <person name="Shahmuradov I."/>
        </authorList>
    </citation>
    <scope>NUCLEOTIDE SEQUENCE [LARGE SCALE GENOMIC DNA]</scope>
    <source>
        <strain evidence="2">cv. AG2017</strain>
        <tissue evidence="1">Leaf</tissue>
    </source>
</reference>
<name>A0A2I0HZE4_PUNGR</name>
<dbReference type="PANTHER" id="PTHR34222">
    <property type="entry name" value="GAG_PRE-INTEGRS DOMAIN-CONTAINING PROTEIN"/>
    <property type="match status" value="1"/>
</dbReference>